<evidence type="ECO:0000313" key="16">
    <source>
        <dbReference type="EMBL" id="GAA3200245.1"/>
    </source>
</evidence>
<comment type="similarity">
    <text evidence="3">Belongs to the peptidase M1 family.</text>
</comment>
<dbReference type="Proteomes" id="UP001501237">
    <property type="component" value="Unassembled WGS sequence"/>
</dbReference>
<dbReference type="PRINTS" id="PR00756">
    <property type="entry name" value="ALADIPTASE"/>
</dbReference>
<dbReference type="PANTHER" id="PTHR11533">
    <property type="entry name" value="PROTEASE M1 ZINC METALLOPROTEASE"/>
    <property type="match status" value="1"/>
</dbReference>
<evidence type="ECO:0000256" key="8">
    <source>
        <dbReference type="ARBA" id="ARBA00022801"/>
    </source>
</evidence>
<keyword evidence="6" id="KW-0645">Protease</keyword>
<dbReference type="InterPro" id="IPR014782">
    <property type="entry name" value="Peptidase_M1_dom"/>
</dbReference>
<feature type="domain" description="Aminopeptidase N-like N-terminal" evidence="15">
    <location>
        <begin position="62"/>
        <end position="235"/>
    </location>
</feature>
<dbReference type="EC" id="3.4.11.2" evidence="4"/>
<dbReference type="InterPro" id="IPR045357">
    <property type="entry name" value="Aminopeptidase_N-like_N"/>
</dbReference>
<dbReference type="Pfam" id="PF17900">
    <property type="entry name" value="Peptidase_M1_N"/>
    <property type="match status" value="1"/>
</dbReference>
<proteinExistence type="inferred from homology"/>
<dbReference type="InterPro" id="IPR027268">
    <property type="entry name" value="Peptidase_M4/M1_CTD_sf"/>
</dbReference>
<evidence type="ECO:0000256" key="6">
    <source>
        <dbReference type="ARBA" id="ARBA00022670"/>
    </source>
</evidence>
<dbReference type="SUPFAM" id="SSF63737">
    <property type="entry name" value="Leukotriene A4 hydrolase N-terminal domain"/>
    <property type="match status" value="1"/>
</dbReference>
<dbReference type="Gene3D" id="1.10.390.10">
    <property type="entry name" value="Neutral Protease Domain 2"/>
    <property type="match status" value="1"/>
</dbReference>
<keyword evidence="7" id="KW-0479">Metal-binding</keyword>
<dbReference type="Gene3D" id="2.60.40.1730">
    <property type="entry name" value="tricorn interacting facor f3 domain"/>
    <property type="match status" value="1"/>
</dbReference>
<evidence type="ECO:0000259" key="14">
    <source>
        <dbReference type="Pfam" id="PF01433"/>
    </source>
</evidence>
<evidence type="ECO:0000313" key="17">
    <source>
        <dbReference type="Proteomes" id="UP001501237"/>
    </source>
</evidence>
<comment type="catalytic activity">
    <reaction evidence="1">
        <text>Release of an N-terminal amino acid, Xaa-|-Yaa- from a peptide, amide or arylamide. Xaa is preferably Ala, but may be most amino acids including Pro (slow action). When a terminal hydrophobic residue is followed by a prolyl residue, the two may be released as an intact Xaa-Pro dipeptide.</text>
        <dbReference type="EC" id="3.4.11.2"/>
    </reaction>
</comment>
<dbReference type="InterPro" id="IPR042097">
    <property type="entry name" value="Aminopeptidase_N-like_N_sf"/>
</dbReference>
<protein>
    <recommendedName>
        <fullName evidence="5">Aminopeptidase N</fullName>
        <ecNumber evidence="4">3.4.11.2</ecNumber>
    </recommendedName>
    <alternativeName>
        <fullName evidence="11">Alanine aminopeptidase</fullName>
    </alternativeName>
    <alternativeName>
        <fullName evidence="12">Lysyl aminopeptidase</fullName>
    </alternativeName>
</protein>
<evidence type="ECO:0000256" key="4">
    <source>
        <dbReference type="ARBA" id="ARBA00012564"/>
    </source>
</evidence>
<accession>A0ABP6Q297</accession>
<dbReference type="PANTHER" id="PTHR11533:SF297">
    <property type="entry name" value="AMINOPEPTIDASE N"/>
    <property type="match status" value="1"/>
</dbReference>
<name>A0ABP6Q297_9ACTN</name>
<keyword evidence="10" id="KW-0482">Metalloprotease</keyword>
<comment type="caution">
    <text evidence="16">The sequence shown here is derived from an EMBL/GenBank/DDBJ whole genome shotgun (WGS) entry which is preliminary data.</text>
</comment>
<feature type="domain" description="Peptidase M1 membrane alanine aminopeptidase" evidence="14">
    <location>
        <begin position="323"/>
        <end position="464"/>
    </location>
</feature>
<keyword evidence="9" id="KW-0862">Zinc</keyword>
<evidence type="ECO:0000256" key="13">
    <source>
        <dbReference type="SAM" id="MobiDB-lite"/>
    </source>
</evidence>
<evidence type="ECO:0000259" key="15">
    <source>
        <dbReference type="Pfam" id="PF17900"/>
    </source>
</evidence>
<evidence type="ECO:0000256" key="7">
    <source>
        <dbReference type="ARBA" id="ARBA00022723"/>
    </source>
</evidence>
<dbReference type="CDD" id="cd09603">
    <property type="entry name" value="M1_APN_like"/>
    <property type="match status" value="1"/>
</dbReference>
<evidence type="ECO:0000256" key="5">
    <source>
        <dbReference type="ARBA" id="ARBA00015611"/>
    </source>
</evidence>
<evidence type="ECO:0000256" key="1">
    <source>
        <dbReference type="ARBA" id="ARBA00000098"/>
    </source>
</evidence>
<keyword evidence="17" id="KW-1185">Reference proteome</keyword>
<feature type="region of interest" description="Disordered" evidence="13">
    <location>
        <begin position="1"/>
        <end position="53"/>
    </location>
</feature>
<dbReference type="InterPro" id="IPR050344">
    <property type="entry name" value="Peptidase_M1_aminopeptidases"/>
</dbReference>
<dbReference type="Pfam" id="PF01433">
    <property type="entry name" value="Peptidase_M1"/>
    <property type="match status" value="1"/>
</dbReference>
<evidence type="ECO:0000256" key="11">
    <source>
        <dbReference type="ARBA" id="ARBA00029811"/>
    </source>
</evidence>
<dbReference type="InterPro" id="IPR001930">
    <property type="entry name" value="Peptidase_M1"/>
</dbReference>
<feature type="compositionally biased region" description="Low complexity" evidence="13">
    <location>
        <begin position="18"/>
        <end position="39"/>
    </location>
</feature>
<organism evidence="16 17">
    <name type="scientific">Actinocorallia longicatena</name>
    <dbReference type="NCBI Taxonomy" id="111803"/>
    <lineage>
        <taxon>Bacteria</taxon>
        <taxon>Bacillati</taxon>
        <taxon>Actinomycetota</taxon>
        <taxon>Actinomycetes</taxon>
        <taxon>Streptosporangiales</taxon>
        <taxon>Thermomonosporaceae</taxon>
        <taxon>Actinocorallia</taxon>
    </lineage>
</organism>
<evidence type="ECO:0000256" key="9">
    <source>
        <dbReference type="ARBA" id="ARBA00022833"/>
    </source>
</evidence>
<evidence type="ECO:0000256" key="10">
    <source>
        <dbReference type="ARBA" id="ARBA00023049"/>
    </source>
</evidence>
<sequence length="473" mass="51020">MGVACQAGDPKPAPPVQPQATSGAPATPSPSPSISDQPIAATQSSAGDPYVPGDGNGGYDVLHYDLKLKIIPADEAKTLDGVVTIRAKATTDLLRFNLDLTGLRVSAVQVDGKKAKFTRDGSELVITPPASLPAGGQFTVAVAYAGTPKAIVDPILGRYGWIKTPDGITAACQPSGAHTWFPSNDHPSDKATFDITLTVPQDLSALSNGEAGPSVTAGGLTTTRWRMKQPMATYLAMVTVGKFKVKQGVTPGGIPITTAVDTTIASPSIEEFHEAKAKITDEWVKLFGPYPFDSTGGVIDNADVGFALETQSRTIYGQFDPGEEIIAHELAHQWFGDSVSVTQWRDIWLNEGFATFAEWTWAERRGRGTVKQQFDSLYAQADSPNWRTLPGDPGRSKLFDTFAVYNRGAMALYALEQKIGRTEFYDLLRTWAREHRYANATTADFVALASKVAGTDLDPFFRAWLYGNTRPEL</sequence>
<evidence type="ECO:0000256" key="12">
    <source>
        <dbReference type="ARBA" id="ARBA00031533"/>
    </source>
</evidence>
<reference evidence="17" key="1">
    <citation type="journal article" date="2019" name="Int. J. Syst. Evol. Microbiol.">
        <title>The Global Catalogue of Microorganisms (GCM) 10K type strain sequencing project: providing services to taxonomists for standard genome sequencing and annotation.</title>
        <authorList>
            <consortium name="The Broad Institute Genomics Platform"/>
            <consortium name="The Broad Institute Genome Sequencing Center for Infectious Disease"/>
            <person name="Wu L."/>
            <person name="Ma J."/>
        </authorList>
    </citation>
    <scope>NUCLEOTIDE SEQUENCE [LARGE SCALE GENOMIC DNA]</scope>
    <source>
        <strain evidence="17">JCM 9377</strain>
    </source>
</reference>
<dbReference type="EMBL" id="BAAAUV010000003">
    <property type="protein sequence ID" value="GAA3200245.1"/>
    <property type="molecule type" value="Genomic_DNA"/>
</dbReference>
<keyword evidence="8" id="KW-0378">Hydrolase</keyword>
<dbReference type="SUPFAM" id="SSF55486">
    <property type="entry name" value="Metalloproteases ('zincins'), catalytic domain"/>
    <property type="match status" value="1"/>
</dbReference>
<evidence type="ECO:0000256" key="2">
    <source>
        <dbReference type="ARBA" id="ARBA00001947"/>
    </source>
</evidence>
<gene>
    <name evidence="16" type="ORF">GCM10010468_12800</name>
</gene>
<comment type="cofactor">
    <cofactor evidence="2">
        <name>Zn(2+)</name>
        <dbReference type="ChEBI" id="CHEBI:29105"/>
    </cofactor>
</comment>
<evidence type="ECO:0000256" key="3">
    <source>
        <dbReference type="ARBA" id="ARBA00010136"/>
    </source>
</evidence>